<accession>A0A2P2LL91</accession>
<dbReference type="EMBL" id="GGEC01038249">
    <property type="protein sequence ID" value="MBX18733.1"/>
    <property type="molecule type" value="Transcribed_RNA"/>
</dbReference>
<proteinExistence type="predicted"/>
<organism evidence="1">
    <name type="scientific">Rhizophora mucronata</name>
    <name type="common">Asiatic mangrove</name>
    <dbReference type="NCBI Taxonomy" id="61149"/>
    <lineage>
        <taxon>Eukaryota</taxon>
        <taxon>Viridiplantae</taxon>
        <taxon>Streptophyta</taxon>
        <taxon>Embryophyta</taxon>
        <taxon>Tracheophyta</taxon>
        <taxon>Spermatophyta</taxon>
        <taxon>Magnoliopsida</taxon>
        <taxon>eudicotyledons</taxon>
        <taxon>Gunneridae</taxon>
        <taxon>Pentapetalae</taxon>
        <taxon>rosids</taxon>
        <taxon>fabids</taxon>
        <taxon>Malpighiales</taxon>
        <taxon>Rhizophoraceae</taxon>
        <taxon>Rhizophora</taxon>
    </lineage>
</organism>
<name>A0A2P2LL91_RHIMU</name>
<dbReference type="AlphaFoldDB" id="A0A2P2LL91"/>
<protein>
    <submittedName>
        <fullName evidence="1">Uncharacterized protein MANES_01G047500</fullName>
    </submittedName>
</protein>
<evidence type="ECO:0000313" key="1">
    <source>
        <dbReference type="EMBL" id="MBX18733.1"/>
    </source>
</evidence>
<reference evidence="1" key="1">
    <citation type="submission" date="2018-02" db="EMBL/GenBank/DDBJ databases">
        <title>Rhizophora mucronata_Transcriptome.</title>
        <authorList>
            <person name="Meera S.P."/>
            <person name="Sreeshan A."/>
            <person name="Augustine A."/>
        </authorList>
    </citation>
    <scope>NUCLEOTIDE SEQUENCE</scope>
    <source>
        <tissue evidence="1">Leaf</tissue>
    </source>
</reference>
<sequence length="122" mass="14413">MYLPTQFRKVQSFPFILGNDIAGSGLDNSYTVIFTSRLVFRDDKERKEKKEYTCLFKIFQLHDLPYLLCNAFSIGHCFSSKNIRVHFHLNFNHRRNLGSENRNSCYHKFGSKDLHVNLLMCE</sequence>